<sequence length="227" mass="24756">MHAFCDFDGTIAVDDVTDLVLERFASEEWHRLEKDWEAGRITAAECMRAQIPLIDATLQDLNAFLDTVEIDPDFPAFAEFCRSHSIGITVVSDGVDHFIRRILARHGVTDIAINANRLSSSVSNQKFSFRLDTPFASAGCASGAGVCKCNIVQTSAQHIYVGDGRSDFCVSRQASLVFAKSKLAVHCAQQSIPFIPYEGFSDVQCAVASLLTDMSSRANDARLAKTA</sequence>
<proteinExistence type="predicted"/>
<comment type="cofactor">
    <cofactor evidence="1">
        <name>Mg(2+)</name>
        <dbReference type="ChEBI" id="CHEBI:18420"/>
    </cofactor>
</comment>
<dbReference type="EMBL" id="CP072170">
    <property type="protein sequence ID" value="QYA10735.1"/>
    <property type="molecule type" value="Genomic_DNA"/>
</dbReference>
<dbReference type="Pfam" id="PF06888">
    <property type="entry name" value="Put_Phosphatase"/>
    <property type="match status" value="1"/>
</dbReference>
<dbReference type="EC" id="3.1.3.-" evidence="6"/>
<dbReference type="PANTHER" id="PTHR28181">
    <property type="entry name" value="UPF0655 PROTEIN YCR015C"/>
    <property type="match status" value="1"/>
</dbReference>
<keyword evidence="3 6" id="KW-0378">Hydrolase</keyword>
<dbReference type="GO" id="GO:0046872">
    <property type="term" value="F:metal ion binding"/>
    <property type="evidence" value="ECO:0007669"/>
    <property type="project" value="UniProtKB-KW"/>
</dbReference>
<dbReference type="PANTHER" id="PTHR28181:SF2">
    <property type="entry name" value="PHOSPHORIC MONOESTER HYDROLASE"/>
    <property type="match status" value="1"/>
</dbReference>
<dbReference type="Gene3D" id="3.90.1470.20">
    <property type="match status" value="1"/>
</dbReference>
<reference evidence="5 7" key="1">
    <citation type="submission" date="2019-04" db="EMBL/GenBank/DDBJ databases">
        <title>Complete genome sequence of Agrobacterium larrymoorei CFBP5473.</title>
        <authorList>
            <person name="Haryono M."/>
            <person name="Chou L."/>
            <person name="Lin Y.-C."/>
            <person name="Lai E.-M."/>
            <person name="Kuo C.-H."/>
        </authorList>
    </citation>
    <scope>NUCLEOTIDE SEQUENCE [LARGE SCALE GENOMIC DNA]</scope>
    <source>
        <strain evidence="5 7">CFBP5473</strain>
        <plasmid evidence="7">palcfbp5473</plasmid>
        <plasmid evidence="5">pAlCFBP5473</plasmid>
    </source>
</reference>
<dbReference type="Proteomes" id="UP000298545">
    <property type="component" value="Plasmid pAlCFBP5473"/>
</dbReference>
<dbReference type="InterPro" id="IPR006384">
    <property type="entry name" value="HAD_hydro_PyrdxlP_Pase-like"/>
</dbReference>
<dbReference type="InterPro" id="IPR036412">
    <property type="entry name" value="HAD-like_sf"/>
</dbReference>
<dbReference type="STRING" id="1367849.GCA_000518585_02101"/>
<gene>
    <name evidence="5" type="ORF">CFBP5473_22365</name>
    <name evidence="6" type="ORF">J5285_24615</name>
</gene>
<reference evidence="6 8" key="2">
    <citation type="submission" date="2021-03" db="EMBL/GenBank/DDBJ databases">
        <title>Rapid diversification of plasmids in a genus of pathogenic and nitrogen fixing bacteria.</title>
        <authorList>
            <person name="Weisberg A.J."/>
            <person name="Miller M."/>
            <person name="Ream W."/>
            <person name="Grunwald N.J."/>
            <person name="Chang J.H."/>
        </authorList>
    </citation>
    <scope>NUCLEOTIDE SEQUENCE [LARGE SCALE GENOMIC DNA]</scope>
    <source>
        <strain evidence="6 8">AF3.44</strain>
        <plasmid evidence="6 8">unnamed1</plasmid>
    </source>
</reference>
<keyword evidence="4" id="KW-0460">Magnesium</keyword>
<evidence type="ECO:0000256" key="1">
    <source>
        <dbReference type="ARBA" id="ARBA00001946"/>
    </source>
</evidence>
<dbReference type="NCBIfam" id="TIGR01489">
    <property type="entry name" value="DKMTPPase-SF"/>
    <property type="match status" value="1"/>
</dbReference>
<dbReference type="Gene3D" id="3.40.50.1000">
    <property type="entry name" value="HAD superfamily/HAD-like"/>
    <property type="match status" value="1"/>
</dbReference>
<evidence type="ECO:0000313" key="8">
    <source>
        <dbReference type="Proteomes" id="UP000826513"/>
    </source>
</evidence>
<keyword evidence="2" id="KW-0479">Metal-binding</keyword>
<dbReference type="NCBIfam" id="TIGR01488">
    <property type="entry name" value="HAD-SF-IB"/>
    <property type="match status" value="1"/>
</dbReference>
<evidence type="ECO:0000256" key="4">
    <source>
        <dbReference type="ARBA" id="ARBA00022842"/>
    </source>
</evidence>
<dbReference type="RefSeq" id="WP_027674886.1">
    <property type="nucleotide sequence ID" value="NZ_CP039693.1"/>
</dbReference>
<evidence type="ECO:0000313" key="6">
    <source>
        <dbReference type="EMBL" id="QYA10735.1"/>
    </source>
</evidence>
<evidence type="ECO:0000256" key="2">
    <source>
        <dbReference type="ARBA" id="ARBA00022723"/>
    </source>
</evidence>
<dbReference type="SUPFAM" id="SSF56784">
    <property type="entry name" value="HAD-like"/>
    <property type="match status" value="1"/>
</dbReference>
<dbReference type="Proteomes" id="UP000826513">
    <property type="component" value="Plasmid unnamed1"/>
</dbReference>
<dbReference type="OrthoDB" id="9804940at2"/>
<geneLocation type="plasmid" evidence="5">
    <name>pAlCFBP5473</name>
</geneLocation>
<dbReference type="KEGG" id="alf:CFBP5473_22365"/>
<organism evidence="5 7">
    <name type="scientific">Agrobacterium larrymoorei</name>
    <dbReference type="NCBI Taxonomy" id="160699"/>
    <lineage>
        <taxon>Bacteria</taxon>
        <taxon>Pseudomonadati</taxon>
        <taxon>Pseudomonadota</taxon>
        <taxon>Alphaproteobacteria</taxon>
        <taxon>Hyphomicrobiales</taxon>
        <taxon>Rhizobiaceae</taxon>
        <taxon>Rhizobium/Agrobacterium group</taxon>
        <taxon>Agrobacterium</taxon>
    </lineage>
</organism>
<protein>
    <submittedName>
        <fullName evidence="6">MtnX-like HAD-IB family phosphatase</fullName>
        <ecNumber evidence="6">3.1.3.-</ecNumber>
    </submittedName>
    <submittedName>
        <fullName evidence="5">Phosphoserine phosphatase</fullName>
    </submittedName>
</protein>
<name>A0A4D7DUN4_9HYPH</name>
<dbReference type="GO" id="GO:0016791">
    <property type="term" value="F:phosphatase activity"/>
    <property type="evidence" value="ECO:0007669"/>
    <property type="project" value="InterPro"/>
</dbReference>
<accession>A0A4D7DUN4</accession>
<evidence type="ECO:0000313" key="5">
    <source>
        <dbReference type="EMBL" id="QCJ00732.1"/>
    </source>
</evidence>
<dbReference type="InterPro" id="IPR050849">
    <property type="entry name" value="HAD-like_hydrolase_phosphatase"/>
</dbReference>
<dbReference type="InterPro" id="IPR016965">
    <property type="entry name" value="Pase_PHOSPHO-typ"/>
</dbReference>
<geneLocation type="plasmid" evidence="7">
    <name>palcfbp5473</name>
</geneLocation>
<keyword evidence="8" id="KW-1185">Reference proteome</keyword>
<dbReference type="InterPro" id="IPR023214">
    <property type="entry name" value="HAD_sf"/>
</dbReference>
<evidence type="ECO:0000256" key="3">
    <source>
        <dbReference type="ARBA" id="ARBA00022801"/>
    </source>
</evidence>
<keyword evidence="5" id="KW-0614">Plasmid</keyword>
<evidence type="ECO:0000313" key="7">
    <source>
        <dbReference type="Proteomes" id="UP000298545"/>
    </source>
</evidence>
<dbReference type="AlphaFoldDB" id="A0A4D7DUN4"/>
<dbReference type="EMBL" id="CP039693">
    <property type="protein sequence ID" value="QCJ00732.1"/>
    <property type="molecule type" value="Genomic_DNA"/>
</dbReference>
<geneLocation type="plasmid" evidence="6 8">
    <name>unnamed1</name>
</geneLocation>